<feature type="transmembrane region" description="Helical" evidence="6">
    <location>
        <begin position="12"/>
        <end position="37"/>
    </location>
</feature>
<dbReference type="Pfam" id="PF05425">
    <property type="entry name" value="CopD"/>
    <property type="match status" value="1"/>
</dbReference>
<dbReference type="PANTHER" id="PTHR34820">
    <property type="entry name" value="INNER MEMBRANE PROTEIN YEBZ"/>
    <property type="match status" value="1"/>
</dbReference>
<dbReference type="Proteomes" id="UP000053235">
    <property type="component" value="Unassembled WGS sequence"/>
</dbReference>
<keyword evidence="2" id="KW-1003">Cell membrane</keyword>
<feature type="transmembrane region" description="Helical" evidence="6">
    <location>
        <begin position="49"/>
        <end position="69"/>
    </location>
</feature>
<evidence type="ECO:0000256" key="1">
    <source>
        <dbReference type="ARBA" id="ARBA00004651"/>
    </source>
</evidence>
<evidence type="ECO:0000256" key="2">
    <source>
        <dbReference type="ARBA" id="ARBA00022475"/>
    </source>
</evidence>
<dbReference type="InterPro" id="IPR008457">
    <property type="entry name" value="Cu-R_CopD_dom"/>
</dbReference>
<evidence type="ECO:0000313" key="9">
    <source>
        <dbReference type="Proteomes" id="UP000053235"/>
    </source>
</evidence>
<evidence type="ECO:0000313" key="8">
    <source>
        <dbReference type="EMBL" id="CTQ69693.1"/>
    </source>
</evidence>
<dbReference type="GO" id="GO:0005886">
    <property type="term" value="C:plasma membrane"/>
    <property type="evidence" value="ECO:0007669"/>
    <property type="project" value="UniProtKB-SubCell"/>
</dbReference>
<keyword evidence="3 6" id="KW-0812">Transmembrane</keyword>
<evidence type="ECO:0000256" key="3">
    <source>
        <dbReference type="ARBA" id="ARBA00022692"/>
    </source>
</evidence>
<evidence type="ECO:0000256" key="5">
    <source>
        <dbReference type="ARBA" id="ARBA00023136"/>
    </source>
</evidence>
<accession>A0A0M7A7I4</accession>
<dbReference type="EMBL" id="CXWD01000007">
    <property type="protein sequence ID" value="CTQ69693.1"/>
    <property type="molecule type" value="Genomic_DNA"/>
</dbReference>
<feature type="transmembrane region" description="Helical" evidence="6">
    <location>
        <begin position="228"/>
        <end position="248"/>
    </location>
</feature>
<comment type="subcellular location">
    <subcellularLocation>
        <location evidence="1">Cell membrane</location>
        <topology evidence="1">Multi-pass membrane protein</topology>
    </subcellularLocation>
</comment>
<evidence type="ECO:0000259" key="7">
    <source>
        <dbReference type="Pfam" id="PF05425"/>
    </source>
</evidence>
<keyword evidence="9" id="KW-1185">Reference proteome</keyword>
<gene>
    <name evidence="8" type="ORF">LAX5112_02213</name>
</gene>
<feature type="transmembrane region" description="Helical" evidence="6">
    <location>
        <begin position="195"/>
        <end position="216"/>
    </location>
</feature>
<reference evidence="9" key="1">
    <citation type="submission" date="2015-07" db="EMBL/GenBank/DDBJ databases">
        <authorList>
            <person name="Rodrigo-Torres Lidia"/>
            <person name="Arahal R.David."/>
        </authorList>
    </citation>
    <scope>NUCLEOTIDE SEQUENCE [LARGE SCALE GENOMIC DNA]</scope>
    <source>
        <strain evidence="9">CECT 5112</strain>
    </source>
</reference>
<evidence type="ECO:0000256" key="4">
    <source>
        <dbReference type="ARBA" id="ARBA00022989"/>
    </source>
</evidence>
<feature type="transmembrane region" description="Helical" evidence="6">
    <location>
        <begin position="89"/>
        <end position="114"/>
    </location>
</feature>
<proteinExistence type="predicted"/>
<dbReference type="OrthoDB" id="8478277at2"/>
<feature type="domain" description="Copper resistance protein D" evidence="7">
    <location>
        <begin position="187"/>
        <end position="285"/>
    </location>
</feature>
<dbReference type="AlphaFoldDB" id="A0A0M7A7I4"/>
<keyword evidence="5 6" id="KW-0472">Membrane</keyword>
<dbReference type="PANTHER" id="PTHR34820:SF4">
    <property type="entry name" value="INNER MEMBRANE PROTEIN YEBZ"/>
    <property type="match status" value="1"/>
</dbReference>
<name>A0A0M7A7I4_9HYPH</name>
<protein>
    <submittedName>
        <fullName evidence="8">Putative copper export protein</fullName>
    </submittedName>
</protein>
<feature type="transmembrane region" description="Helical" evidence="6">
    <location>
        <begin position="121"/>
        <end position="139"/>
    </location>
</feature>
<evidence type="ECO:0000256" key="6">
    <source>
        <dbReference type="SAM" id="Phobius"/>
    </source>
</evidence>
<dbReference type="STRING" id="388408.LAX5112_02213"/>
<keyword evidence="4 6" id="KW-1133">Transmembrane helix</keyword>
<organism evidence="8 9">
    <name type="scientific">Roseibium alexandrii</name>
    <dbReference type="NCBI Taxonomy" id="388408"/>
    <lineage>
        <taxon>Bacteria</taxon>
        <taxon>Pseudomonadati</taxon>
        <taxon>Pseudomonadota</taxon>
        <taxon>Alphaproteobacteria</taxon>
        <taxon>Hyphomicrobiales</taxon>
        <taxon>Stappiaceae</taxon>
        <taxon>Roseibium</taxon>
    </lineage>
</organism>
<feature type="transmembrane region" description="Helical" evidence="6">
    <location>
        <begin position="269"/>
        <end position="290"/>
    </location>
</feature>
<sequence>MLAVLAAMDAQILTSIAVKTLASATTLLAAGSVLVSVVLRSLTEDDRRYLARVAGFMALIAAVATLLRIPLRASFLMGGTLNGAFDPMLLGLIADSPLGGSVLVRLVGLALILGIFFKSRFGFAVALGGALVACLSFAFRGHTLEEPRLLLGTLITLHMICLAFWLGVFGPLLRSANRNASETTGEIAEEFGKKALWSVGLLVIAGGTLLVLFGVTTAQAVTAPYGQLFLMKLALFAAVIAFAALNKLRITPALLAGDPQAMPRLKTSIRLEAVLVISIFLVTATVTTITSPN</sequence>
<dbReference type="InterPro" id="IPR032694">
    <property type="entry name" value="CopC/D"/>
</dbReference>
<dbReference type="GO" id="GO:0006825">
    <property type="term" value="P:copper ion transport"/>
    <property type="evidence" value="ECO:0007669"/>
    <property type="project" value="InterPro"/>
</dbReference>
<dbReference type="RefSeq" id="WP_055671850.1">
    <property type="nucleotide sequence ID" value="NZ_CXWD01000007.1"/>
</dbReference>
<feature type="transmembrane region" description="Helical" evidence="6">
    <location>
        <begin position="151"/>
        <end position="174"/>
    </location>
</feature>